<evidence type="ECO:0000313" key="3">
    <source>
        <dbReference type="Proteomes" id="UP000631114"/>
    </source>
</evidence>
<keyword evidence="3" id="KW-1185">Reference proteome</keyword>
<evidence type="ECO:0000259" key="1">
    <source>
        <dbReference type="Pfam" id="PF03108"/>
    </source>
</evidence>
<dbReference type="Proteomes" id="UP000631114">
    <property type="component" value="Unassembled WGS sequence"/>
</dbReference>
<organism evidence="2 3">
    <name type="scientific">Coptis chinensis</name>
    <dbReference type="NCBI Taxonomy" id="261450"/>
    <lineage>
        <taxon>Eukaryota</taxon>
        <taxon>Viridiplantae</taxon>
        <taxon>Streptophyta</taxon>
        <taxon>Embryophyta</taxon>
        <taxon>Tracheophyta</taxon>
        <taxon>Spermatophyta</taxon>
        <taxon>Magnoliopsida</taxon>
        <taxon>Ranunculales</taxon>
        <taxon>Ranunculaceae</taxon>
        <taxon>Coptidoideae</taxon>
        <taxon>Coptis</taxon>
    </lineage>
</organism>
<dbReference type="OrthoDB" id="2007265at2759"/>
<reference evidence="2 3" key="1">
    <citation type="submission" date="2020-10" db="EMBL/GenBank/DDBJ databases">
        <title>The Coptis chinensis genome and diversification of protoberbering-type alkaloids.</title>
        <authorList>
            <person name="Wang B."/>
            <person name="Shu S."/>
            <person name="Song C."/>
            <person name="Liu Y."/>
        </authorList>
    </citation>
    <scope>NUCLEOTIDE SEQUENCE [LARGE SCALE GENOMIC DNA]</scope>
    <source>
        <strain evidence="2">HL-2020</strain>
        <tissue evidence="2">Leaf</tissue>
    </source>
</reference>
<name>A0A835IUJ8_9MAGN</name>
<dbReference type="AlphaFoldDB" id="A0A835IUJ8"/>
<gene>
    <name evidence="2" type="ORF">IFM89_005977</name>
</gene>
<sequence length="211" mass="25259">MTGEKEGNEDAFPSEYEEFKFETQNLYGDEDIPYKFVPNKTMEDPFYGMEWSTIQQCKNYHRKFAIMNGFEYTLKKNDRDRVRGECIGNDCDWYFYAIVPEDELEEQVKLHHLSYKPRDIVNQVCWDYRAKITYFVGWHDKPICVFLEELSLLMMTLMRKIKLKAATLDANDVVPKMKKIYENMKKWVMENTWSSSNNENEWIVLSRAGTR</sequence>
<dbReference type="Pfam" id="PF03108">
    <property type="entry name" value="DBD_Tnp_Mut"/>
    <property type="match status" value="1"/>
</dbReference>
<protein>
    <recommendedName>
        <fullName evidence="1">Transposase MuDR plant domain-containing protein</fullName>
    </recommendedName>
</protein>
<dbReference type="InterPro" id="IPR004332">
    <property type="entry name" value="Transposase_MuDR"/>
</dbReference>
<feature type="domain" description="Transposase MuDR plant" evidence="1">
    <location>
        <begin position="48"/>
        <end position="100"/>
    </location>
</feature>
<comment type="caution">
    <text evidence="2">The sequence shown here is derived from an EMBL/GenBank/DDBJ whole genome shotgun (WGS) entry which is preliminary data.</text>
</comment>
<dbReference type="EMBL" id="JADFTS010000001">
    <property type="protein sequence ID" value="KAF9623886.1"/>
    <property type="molecule type" value="Genomic_DNA"/>
</dbReference>
<accession>A0A835IUJ8</accession>
<proteinExistence type="predicted"/>
<evidence type="ECO:0000313" key="2">
    <source>
        <dbReference type="EMBL" id="KAF9623886.1"/>
    </source>
</evidence>